<keyword evidence="1" id="KW-0472">Membrane</keyword>
<evidence type="ECO:0000313" key="3">
    <source>
        <dbReference type="Proteomes" id="UP000006919"/>
    </source>
</evidence>
<keyword evidence="1" id="KW-0812">Transmembrane</keyword>
<accession>E6UIX7</accession>
<sequence>MNYKCKFCGYRFKDKDEQICPECLTAREDDISCGIFGEDEHSHERFDADNFYDGRVVKSDTFKDGKADFLKEERREENRAAAAKYERRNGGDINVEATPSPRLSINTQSYNYGNQFSAVNKTNSPKKKSSGKGCAVFIIILIMLGMFGDRIPELIDKIKEEINSTNNSSSQVSKNTKEPEIQGIKGSKSIDCDFDIYLESFDISSMTYDEMTIFQKPNIFYSDNDNWIPVEESDQRDLKSMKMTFVFEYPDHKKVESEDVEIKDIYSFGYNADNEATSLYTGSINDTNIVSIKRTVLSPTMFFDAGSESGYIFIDLDYKGKEVTFTFPVELIE</sequence>
<feature type="transmembrane region" description="Helical" evidence="1">
    <location>
        <begin position="130"/>
        <end position="148"/>
    </location>
</feature>
<dbReference type="eggNOG" id="ENOG5030UV8">
    <property type="taxonomic scope" value="Bacteria"/>
</dbReference>
<dbReference type="OrthoDB" id="1817010at2"/>
<dbReference type="EMBL" id="CP002403">
    <property type="protein sequence ID" value="ADU22243.1"/>
    <property type="molecule type" value="Genomic_DNA"/>
</dbReference>
<dbReference type="RefSeq" id="WP_013498408.1">
    <property type="nucleotide sequence ID" value="NC_014833.1"/>
</dbReference>
<gene>
    <name evidence="2" type="ordered locus">Rumal_1745</name>
</gene>
<evidence type="ECO:0000256" key="1">
    <source>
        <dbReference type="SAM" id="Phobius"/>
    </source>
</evidence>
<proteinExistence type="predicted"/>
<dbReference type="HOGENOM" id="CLU_833897_0_0_9"/>
<dbReference type="Proteomes" id="UP000006919">
    <property type="component" value="Chromosome"/>
</dbReference>
<name>E6UIX7_RUMA7</name>
<dbReference type="AlphaFoldDB" id="E6UIX7"/>
<evidence type="ECO:0000313" key="2">
    <source>
        <dbReference type="EMBL" id="ADU22243.1"/>
    </source>
</evidence>
<organism evidence="2 3">
    <name type="scientific">Ruminococcus albus (strain ATCC 27210 / DSM 20455 / JCM 14654 / NCDO 2250 / 7)</name>
    <dbReference type="NCBI Taxonomy" id="697329"/>
    <lineage>
        <taxon>Bacteria</taxon>
        <taxon>Bacillati</taxon>
        <taxon>Bacillota</taxon>
        <taxon>Clostridia</taxon>
        <taxon>Eubacteriales</taxon>
        <taxon>Oscillospiraceae</taxon>
        <taxon>Ruminococcus</taxon>
    </lineage>
</organism>
<dbReference type="KEGG" id="ral:Rumal_1745"/>
<reference evidence="2 3" key="1">
    <citation type="journal article" date="2011" name="J. Bacteriol.">
        <title>Complete genome of the cellulolytic ruminal bacterium Ruminococcus albus 7.</title>
        <authorList>
            <person name="Suen G."/>
            <person name="Stevenson D.M."/>
            <person name="Bruce D.C."/>
            <person name="Chertkov O."/>
            <person name="Copeland A."/>
            <person name="Cheng J.F."/>
            <person name="Detter C."/>
            <person name="Detter J.C."/>
            <person name="Goodwin L.A."/>
            <person name="Han C.S."/>
            <person name="Hauser L.J."/>
            <person name="Ivanova N.N."/>
            <person name="Kyrpides N.C."/>
            <person name="Land M.L."/>
            <person name="Lapidus A."/>
            <person name="Lucas S."/>
            <person name="Ovchinnikova G."/>
            <person name="Pitluck S."/>
            <person name="Tapia R."/>
            <person name="Woyke T."/>
            <person name="Boyum J."/>
            <person name="Mead D."/>
            <person name="Weimer P.J."/>
        </authorList>
    </citation>
    <scope>NUCLEOTIDE SEQUENCE [LARGE SCALE GENOMIC DNA]</scope>
    <source>
        <strain evidence="3">ATCC 27210 / DSM 20455 / JCM 14654 / NCDO 2250 / 7</strain>
    </source>
</reference>
<protein>
    <submittedName>
        <fullName evidence="2">Uncharacterized protein</fullName>
    </submittedName>
</protein>
<dbReference type="STRING" id="697329.Rumal_1745"/>
<keyword evidence="1" id="KW-1133">Transmembrane helix</keyword>